<dbReference type="PANTHER" id="PTHR35736">
    <property type="entry name" value="EXPRESSED PROTEIN"/>
    <property type="match status" value="1"/>
</dbReference>
<name>A0AAN8ZAT4_9MAGN</name>
<protein>
    <submittedName>
        <fullName evidence="1">Uncharacterized protein</fullName>
    </submittedName>
</protein>
<dbReference type="InterPro" id="IPR056712">
    <property type="entry name" value="DUF7810"/>
</dbReference>
<accession>A0AAN8ZAT4</accession>
<gene>
    <name evidence="1" type="ORF">RJ641_007151</name>
</gene>
<comment type="caution">
    <text evidence="1">The sequence shown here is derived from an EMBL/GenBank/DDBJ whole genome shotgun (WGS) entry which is preliminary data.</text>
</comment>
<dbReference type="Proteomes" id="UP001370490">
    <property type="component" value="Unassembled WGS sequence"/>
</dbReference>
<dbReference type="EMBL" id="JBAMMX010000014">
    <property type="protein sequence ID" value="KAK6928560.1"/>
    <property type="molecule type" value="Genomic_DNA"/>
</dbReference>
<dbReference type="Pfam" id="PF25102">
    <property type="entry name" value="DUF7810"/>
    <property type="match status" value="1"/>
</dbReference>
<evidence type="ECO:0000313" key="2">
    <source>
        <dbReference type="Proteomes" id="UP001370490"/>
    </source>
</evidence>
<sequence>MQMLTNRSLRAMQAALYCVKKAVQHMQVRSRPKVVLVSDTPSLINETAPVVNEFARLILFYYSLFRGKLSLDVNNTQLLDFRIRDWGPAPRWVAFVDFFLASQAKHAVVSGAHRRVATNYCLELCLLQQLPKQLANRWPMKSVWMATWLD</sequence>
<dbReference type="AlphaFoldDB" id="A0AAN8ZAT4"/>
<dbReference type="PANTHER" id="PTHR35736:SF1">
    <property type="entry name" value="EXPRESSED PROTEIN"/>
    <property type="match status" value="1"/>
</dbReference>
<reference evidence="1 2" key="1">
    <citation type="submission" date="2023-12" db="EMBL/GenBank/DDBJ databases">
        <title>A high-quality genome assembly for Dillenia turbinata (Dilleniales).</title>
        <authorList>
            <person name="Chanderbali A."/>
        </authorList>
    </citation>
    <scope>NUCLEOTIDE SEQUENCE [LARGE SCALE GENOMIC DNA]</scope>
    <source>
        <strain evidence="1">LSX21</strain>
        <tissue evidence="1">Leaf</tissue>
    </source>
</reference>
<proteinExistence type="predicted"/>
<keyword evidence="2" id="KW-1185">Reference proteome</keyword>
<evidence type="ECO:0000313" key="1">
    <source>
        <dbReference type="EMBL" id="KAK6928560.1"/>
    </source>
</evidence>
<organism evidence="1 2">
    <name type="scientific">Dillenia turbinata</name>
    <dbReference type="NCBI Taxonomy" id="194707"/>
    <lineage>
        <taxon>Eukaryota</taxon>
        <taxon>Viridiplantae</taxon>
        <taxon>Streptophyta</taxon>
        <taxon>Embryophyta</taxon>
        <taxon>Tracheophyta</taxon>
        <taxon>Spermatophyta</taxon>
        <taxon>Magnoliopsida</taxon>
        <taxon>eudicotyledons</taxon>
        <taxon>Gunneridae</taxon>
        <taxon>Pentapetalae</taxon>
        <taxon>Dilleniales</taxon>
        <taxon>Dilleniaceae</taxon>
        <taxon>Dillenia</taxon>
    </lineage>
</organism>